<evidence type="ECO:0000313" key="1">
    <source>
        <dbReference type="EMBL" id="CAK0848618.1"/>
    </source>
</evidence>
<organism evidence="1 2">
    <name type="scientific">Prorocentrum cordatum</name>
    <dbReference type="NCBI Taxonomy" id="2364126"/>
    <lineage>
        <taxon>Eukaryota</taxon>
        <taxon>Sar</taxon>
        <taxon>Alveolata</taxon>
        <taxon>Dinophyceae</taxon>
        <taxon>Prorocentrales</taxon>
        <taxon>Prorocentraceae</taxon>
        <taxon>Prorocentrum</taxon>
    </lineage>
</organism>
<name>A0ABN9TR44_9DINO</name>
<feature type="non-terminal residue" evidence="1">
    <location>
        <position position="196"/>
    </location>
</feature>
<feature type="non-terminal residue" evidence="1">
    <location>
        <position position="1"/>
    </location>
</feature>
<dbReference type="Proteomes" id="UP001189429">
    <property type="component" value="Unassembled WGS sequence"/>
</dbReference>
<proteinExistence type="predicted"/>
<evidence type="ECO:0000313" key="2">
    <source>
        <dbReference type="Proteomes" id="UP001189429"/>
    </source>
</evidence>
<comment type="caution">
    <text evidence="1">The sequence shown here is derived from an EMBL/GenBank/DDBJ whole genome shotgun (WGS) entry which is preliminary data.</text>
</comment>
<dbReference type="EMBL" id="CAUYUJ010014994">
    <property type="protein sequence ID" value="CAK0848618.1"/>
    <property type="molecule type" value="Genomic_DNA"/>
</dbReference>
<reference evidence="1" key="1">
    <citation type="submission" date="2023-10" db="EMBL/GenBank/DDBJ databases">
        <authorList>
            <person name="Chen Y."/>
            <person name="Shah S."/>
            <person name="Dougan E. K."/>
            <person name="Thang M."/>
            <person name="Chan C."/>
        </authorList>
    </citation>
    <scope>NUCLEOTIDE SEQUENCE [LARGE SCALE GENOMIC DNA]</scope>
</reference>
<accession>A0ABN9TR44</accession>
<protein>
    <submittedName>
        <fullName evidence="1">Uncharacterized protein</fullName>
    </submittedName>
</protein>
<sequence length="196" mass="20429">GRWARFAVHCSWGRWGPRRAARFLADAVRGAGGAARRAGGGGSCAELLEQLRRGGVGAAEPPRRAPEVRLAGELELFLQRGSLDAAAGSASSVVRLFCHPGDRARRVSSAVAAARAEGWPSGALLAVGPEDRALPGWAGRRQLWRQVSPAVGLSTDMAVVAMCALATDALGHEGHSWDGKSCSSTCDTADAAARHR</sequence>
<gene>
    <name evidence="1" type="ORF">PCOR1329_LOCUS41510</name>
</gene>
<keyword evidence="2" id="KW-1185">Reference proteome</keyword>